<proteinExistence type="predicted"/>
<reference evidence="1 2" key="1">
    <citation type="submission" date="2021-06" db="EMBL/GenBank/DDBJ databases">
        <title>Caerostris darwini draft genome.</title>
        <authorList>
            <person name="Kono N."/>
            <person name="Arakawa K."/>
        </authorList>
    </citation>
    <scope>NUCLEOTIDE SEQUENCE [LARGE SCALE GENOMIC DNA]</scope>
</reference>
<keyword evidence="2" id="KW-1185">Reference proteome</keyword>
<evidence type="ECO:0000313" key="2">
    <source>
        <dbReference type="Proteomes" id="UP001054837"/>
    </source>
</evidence>
<gene>
    <name evidence="1" type="ORF">CDAR_42151</name>
</gene>
<name>A0AAV4RHW9_9ARAC</name>
<dbReference type="EMBL" id="BPLQ01006245">
    <property type="protein sequence ID" value="GIY21055.1"/>
    <property type="molecule type" value="Genomic_DNA"/>
</dbReference>
<dbReference type="AlphaFoldDB" id="A0AAV4RHW9"/>
<sequence>MAYLYGASSNRLQRRQHLLLADLQSATPVRCPVEATFGTTGFTPAMQKQCSGTNVWAEIPLVVRLTCPYTWRNYDCYDIDILDPVRA</sequence>
<organism evidence="1 2">
    <name type="scientific">Caerostris darwini</name>
    <dbReference type="NCBI Taxonomy" id="1538125"/>
    <lineage>
        <taxon>Eukaryota</taxon>
        <taxon>Metazoa</taxon>
        <taxon>Ecdysozoa</taxon>
        <taxon>Arthropoda</taxon>
        <taxon>Chelicerata</taxon>
        <taxon>Arachnida</taxon>
        <taxon>Araneae</taxon>
        <taxon>Araneomorphae</taxon>
        <taxon>Entelegynae</taxon>
        <taxon>Araneoidea</taxon>
        <taxon>Araneidae</taxon>
        <taxon>Caerostris</taxon>
    </lineage>
</organism>
<dbReference type="Proteomes" id="UP001054837">
    <property type="component" value="Unassembled WGS sequence"/>
</dbReference>
<protein>
    <submittedName>
        <fullName evidence="1">Uncharacterized protein</fullName>
    </submittedName>
</protein>
<comment type="caution">
    <text evidence="1">The sequence shown here is derived from an EMBL/GenBank/DDBJ whole genome shotgun (WGS) entry which is preliminary data.</text>
</comment>
<evidence type="ECO:0000313" key="1">
    <source>
        <dbReference type="EMBL" id="GIY21055.1"/>
    </source>
</evidence>
<accession>A0AAV4RHW9</accession>